<accession>A0A3P8L505</accession>
<dbReference type="SUPFAM" id="SSF47336">
    <property type="entry name" value="ACP-like"/>
    <property type="match status" value="1"/>
</dbReference>
<gene>
    <name evidence="2" type="ORF">NCTC10741_03808</name>
</gene>
<proteinExistence type="predicted"/>
<evidence type="ECO:0000259" key="1">
    <source>
        <dbReference type="PROSITE" id="PS50075"/>
    </source>
</evidence>
<dbReference type="Pfam" id="PF00550">
    <property type="entry name" value="PP-binding"/>
    <property type="match status" value="1"/>
</dbReference>
<dbReference type="InterPro" id="IPR036736">
    <property type="entry name" value="ACP-like_sf"/>
</dbReference>
<dbReference type="Gene3D" id="1.10.1200.10">
    <property type="entry name" value="ACP-like"/>
    <property type="match status" value="1"/>
</dbReference>
<dbReference type="EMBL" id="LR131273">
    <property type="protein sequence ID" value="VDR40645.1"/>
    <property type="molecule type" value="Genomic_DNA"/>
</dbReference>
<organism evidence="2 3">
    <name type="scientific">Tsukamurella paurometabola</name>
    <name type="common">Corynebacterium paurometabolum</name>
    <dbReference type="NCBI Taxonomy" id="2061"/>
    <lineage>
        <taxon>Bacteria</taxon>
        <taxon>Bacillati</taxon>
        <taxon>Actinomycetota</taxon>
        <taxon>Actinomycetes</taxon>
        <taxon>Mycobacteriales</taxon>
        <taxon>Tsukamurellaceae</taxon>
        <taxon>Tsukamurella</taxon>
    </lineage>
</organism>
<reference evidence="2 3" key="1">
    <citation type="submission" date="2018-12" db="EMBL/GenBank/DDBJ databases">
        <authorList>
            <consortium name="Pathogen Informatics"/>
        </authorList>
    </citation>
    <scope>NUCLEOTIDE SEQUENCE [LARGE SCALE GENOMIC DNA]</scope>
    <source>
        <strain evidence="2 3">NCTC10741</strain>
    </source>
</reference>
<evidence type="ECO:0000313" key="3">
    <source>
        <dbReference type="Proteomes" id="UP000271626"/>
    </source>
</evidence>
<name>A0A3P8L505_TSUPA</name>
<dbReference type="AlphaFoldDB" id="A0A3P8L505"/>
<dbReference type="Proteomes" id="UP000271626">
    <property type="component" value="Chromosome"/>
</dbReference>
<dbReference type="InterPro" id="IPR009081">
    <property type="entry name" value="PP-bd_ACP"/>
</dbReference>
<feature type="domain" description="Carrier" evidence="1">
    <location>
        <begin position="5"/>
        <end position="83"/>
    </location>
</feature>
<protein>
    <submittedName>
        <fullName evidence="2">Aminoacyl carrier protein</fullName>
    </submittedName>
</protein>
<dbReference type="PROSITE" id="PS50075">
    <property type="entry name" value="CARRIER"/>
    <property type="match status" value="1"/>
</dbReference>
<dbReference type="OrthoDB" id="7284767at2"/>
<sequence>MLVGGAVDEAIRSIVAAHGRLTRPIAEIAGGDDLFALGLTSHAAVNVMLAIEDRFTIEFPDASMTKNTFSTLDSLAATVRELAG</sequence>
<evidence type="ECO:0000313" key="2">
    <source>
        <dbReference type="EMBL" id="VDR40645.1"/>
    </source>
</evidence>
<dbReference type="NCBIfam" id="NF005480">
    <property type="entry name" value="PRK07081.1"/>
    <property type="match status" value="1"/>
</dbReference>